<sequence length="372" mass="41061">MVITCSASAWSFPSSTIGSRPVMSRFARTGSRNTQNSMSKPMTPSQTWRQRMSTERGDLIGLWQELRANRSTMSERQLWSQPLPVNDNSFVAIDANNRVHLLLVRDAAVPDQRFGAVDLTSREWTDRGQTAMYLDLRLDEPGLEPAFAWVCEELLHRVTGGDGAASAVFTVMRDMELLLARPADMSASAVVGLIGELETLGSLIDIHGEHALTWWTGPLRQRHDFTGPGASLEVKTTASLDSGTFTMHGLWQAGSPDQSLYLAVYQIEQNEQGTSLTDRAAALLKRVADRRTAQVLLAKAGFRPEAERADVPHLVVSSRAWSVTDEFPFIQASDLPEHVADAITNLRYSLQIGSLPQDARQDLADVHHEVGK</sequence>
<evidence type="ECO:0000313" key="1">
    <source>
        <dbReference type="EMBL" id="OYN88858.1"/>
    </source>
</evidence>
<dbReference type="EMBL" id="NMVI01000011">
    <property type="protein sequence ID" value="OYN88858.1"/>
    <property type="molecule type" value="Genomic_DNA"/>
</dbReference>
<protein>
    <recommendedName>
        <fullName evidence="3">PD-(D/E)XK motif protein</fullName>
    </recommendedName>
</protein>
<accession>A0A255EBC4</accession>
<dbReference type="Proteomes" id="UP000216533">
    <property type="component" value="Unassembled WGS sequence"/>
</dbReference>
<name>A0A255EBC4_9ACTN</name>
<dbReference type="Pfam" id="PF14390">
    <property type="entry name" value="DUF4420"/>
    <property type="match status" value="1"/>
</dbReference>
<evidence type="ECO:0000313" key="2">
    <source>
        <dbReference type="Proteomes" id="UP000216533"/>
    </source>
</evidence>
<comment type="caution">
    <text evidence="1">The sequence shown here is derived from an EMBL/GenBank/DDBJ whole genome shotgun (WGS) entry which is preliminary data.</text>
</comment>
<dbReference type="AlphaFoldDB" id="A0A255EBC4"/>
<reference evidence="1 2" key="1">
    <citation type="submission" date="2017-07" db="EMBL/GenBank/DDBJ databases">
        <title>Draft whole genome sequences of clinical Proprionibacteriaceae strains.</title>
        <authorList>
            <person name="Bernier A.-M."/>
            <person name="Bernard K."/>
            <person name="Domingo M.-C."/>
        </authorList>
    </citation>
    <scope>NUCLEOTIDE SEQUENCE [LARGE SCALE GENOMIC DNA]</scope>
    <source>
        <strain evidence="1 2">NML 160184</strain>
    </source>
</reference>
<gene>
    <name evidence="1" type="ORF">CGZ92_03920</name>
</gene>
<organism evidence="1 2">
    <name type="scientific">Parenemella sanctibonifatiensis</name>
    <dbReference type="NCBI Taxonomy" id="2016505"/>
    <lineage>
        <taxon>Bacteria</taxon>
        <taxon>Bacillati</taxon>
        <taxon>Actinomycetota</taxon>
        <taxon>Actinomycetes</taxon>
        <taxon>Propionibacteriales</taxon>
        <taxon>Propionibacteriaceae</taxon>
        <taxon>Parenemella</taxon>
    </lineage>
</organism>
<proteinExistence type="predicted"/>
<evidence type="ECO:0008006" key="3">
    <source>
        <dbReference type="Google" id="ProtNLM"/>
    </source>
</evidence>
<dbReference type="InterPro" id="IPR025534">
    <property type="entry name" value="DUF4420"/>
</dbReference>